<keyword evidence="5" id="KW-1185">Reference proteome</keyword>
<keyword evidence="2" id="KW-0812">Transmembrane</keyword>
<feature type="domain" description="Zinc-ribbon" evidence="3">
    <location>
        <begin position="351"/>
        <end position="372"/>
    </location>
</feature>
<evidence type="ECO:0000256" key="1">
    <source>
        <dbReference type="SAM" id="MobiDB-lite"/>
    </source>
</evidence>
<evidence type="ECO:0000313" key="4">
    <source>
        <dbReference type="EMBL" id="GAA3628094.1"/>
    </source>
</evidence>
<dbReference type="RefSeq" id="WP_344806492.1">
    <property type="nucleotide sequence ID" value="NZ_BAABAB010000022.1"/>
</dbReference>
<accession>A0ABP7AAD6</accession>
<protein>
    <recommendedName>
        <fullName evidence="3">Zinc-ribbon domain-containing protein</fullName>
    </recommendedName>
</protein>
<feature type="compositionally biased region" description="Basic and acidic residues" evidence="1">
    <location>
        <begin position="465"/>
        <end position="485"/>
    </location>
</feature>
<evidence type="ECO:0000256" key="2">
    <source>
        <dbReference type="SAM" id="Phobius"/>
    </source>
</evidence>
<organism evidence="4 5">
    <name type="scientific">Microlunatus ginsengisoli</name>
    <dbReference type="NCBI Taxonomy" id="363863"/>
    <lineage>
        <taxon>Bacteria</taxon>
        <taxon>Bacillati</taxon>
        <taxon>Actinomycetota</taxon>
        <taxon>Actinomycetes</taxon>
        <taxon>Propionibacteriales</taxon>
        <taxon>Propionibacteriaceae</taxon>
        <taxon>Microlunatus</taxon>
    </lineage>
</organism>
<evidence type="ECO:0000259" key="3">
    <source>
        <dbReference type="Pfam" id="PF13240"/>
    </source>
</evidence>
<feature type="transmembrane region" description="Helical" evidence="2">
    <location>
        <begin position="149"/>
        <end position="173"/>
    </location>
</feature>
<evidence type="ECO:0000313" key="5">
    <source>
        <dbReference type="Proteomes" id="UP001501490"/>
    </source>
</evidence>
<comment type="caution">
    <text evidence="4">The sequence shown here is derived from an EMBL/GenBank/DDBJ whole genome shotgun (WGS) entry which is preliminary data.</text>
</comment>
<keyword evidence="2" id="KW-1133">Transmembrane helix</keyword>
<feature type="transmembrane region" description="Helical" evidence="2">
    <location>
        <begin position="70"/>
        <end position="103"/>
    </location>
</feature>
<feature type="transmembrane region" description="Helical" evidence="2">
    <location>
        <begin position="272"/>
        <end position="295"/>
    </location>
</feature>
<feature type="transmembrane region" description="Helical" evidence="2">
    <location>
        <begin position="193"/>
        <end position="210"/>
    </location>
</feature>
<name>A0ABP7AAD6_9ACTN</name>
<dbReference type="InterPro" id="IPR026898">
    <property type="entry name" value="PrsW"/>
</dbReference>
<reference evidence="5" key="1">
    <citation type="journal article" date="2019" name="Int. J. Syst. Evol. Microbiol.">
        <title>The Global Catalogue of Microorganisms (GCM) 10K type strain sequencing project: providing services to taxonomists for standard genome sequencing and annotation.</title>
        <authorList>
            <consortium name="The Broad Institute Genomics Platform"/>
            <consortium name="The Broad Institute Genome Sequencing Center for Infectious Disease"/>
            <person name="Wu L."/>
            <person name="Ma J."/>
        </authorList>
    </citation>
    <scope>NUCLEOTIDE SEQUENCE [LARGE SCALE GENOMIC DNA]</scope>
    <source>
        <strain evidence="5">JCM 16929</strain>
    </source>
</reference>
<feature type="region of interest" description="Disordered" evidence="1">
    <location>
        <begin position="376"/>
        <end position="485"/>
    </location>
</feature>
<feature type="transmembrane region" description="Helical" evidence="2">
    <location>
        <begin position="115"/>
        <end position="137"/>
    </location>
</feature>
<dbReference type="EMBL" id="BAABAB010000022">
    <property type="protein sequence ID" value="GAA3628094.1"/>
    <property type="molecule type" value="Genomic_DNA"/>
</dbReference>
<proteinExistence type="predicted"/>
<sequence length="485" mass="50710">MSCPRCRSAVPEVAHYCQVCGQDLRSNDQTRRHSFAAKPDEPVASFALISSIMPRGTAGQQPQTYRIAFGIALVVALVAAIFGALPIAVLVAAFAIPIVYIVYLYDVNLWEDEPLPVTALAFGLTGMLAALFTLLWTRLVPLTISFTDIAGFVIGSPTVGTFLIIALLVPIVGEAIRQIGPLVLASRPQFDDLMDGLTFGVVSGVAYACFDTLVRHWALLTGGIAEIDPGRWVALIFLEGFIKPLIMGTATGIACAEFSGLGKGYDGFTPRYFGGLAAAVVANIAYQAGGYLFAFVGSPTLGSTLQILWSLIILGTLLLRLRVVLHAGLMEAALEQSARQGSAGATGELQFCTHCEMPLIDNASFCNACGTAIRIQRRPPRPDPAPVGAPAGAPGQAMAPAGPGTASAMAPGGSPAAPSEQTGPIELETPSARGRQPDPGPVQRPGGEQPAVSPSSADDVYDQLADDRADPDQRRAPGTDEGGRS</sequence>
<keyword evidence="2" id="KW-0472">Membrane</keyword>
<dbReference type="InterPro" id="IPR026870">
    <property type="entry name" value="Zinc_ribbon_dom"/>
</dbReference>
<dbReference type="Pfam" id="PF13240">
    <property type="entry name" value="Zn_Ribbon_1"/>
    <property type="match status" value="1"/>
</dbReference>
<feature type="compositionally biased region" description="Low complexity" evidence="1">
    <location>
        <begin position="388"/>
        <end position="419"/>
    </location>
</feature>
<dbReference type="Proteomes" id="UP001501490">
    <property type="component" value="Unassembled WGS sequence"/>
</dbReference>
<dbReference type="Pfam" id="PF13367">
    <property type="entry name" value="PrsW-protease"/>
    <property type="match status" value="1"/>
</dbReference>
<gene>
    <name evidence="4" type="ORF">GCM10022236_33020</name>
</gene>